<sequence>MRCDLPVAANFVSNVISKLVRSTKCQALVKRCRHTRSGEKKDGIRDSDELAFVHSTHCLSPPIDMKYYSGPYIHRLPVEILQQVFLFAVKDVPGCPSIFSFEYNDPISEMFEPSIRSISANFSSPPLVLTRVCRFWQVVAYSTTGIWSRIQVVTTFQGRIRPSGPFLPSLLRFWLARSGSEPLALHIVARPHLYRSKSRAAWGPGGYSQLLGILLAEAWRWKTVTVSGMPPRCTSRVGFDVPVMNMPQLKTLECHAIDLDRFNAPNLRCLYLFDQYYLLSRPTPTTTGILHLHLQTATAHVIRLTATASPHLETLVVDHISLYRNQERVTYVAHPCLTSMTLPVVADIAHRQAFIDIFDGLDLPVLQKFILLGELGEQEVAHVMEALEVASCHVRVVEFQTDAPQSEVDLGIAEPLLSLVADVTVRPKG</sequence>
<evidence type="ECO:0000313" key="1">
    <source>
        <dbReference type="EMBL" id="OJA17639.1"/>
    </source>
</evidence>
<comment type="caution">
    <text evidence="1">The sequence shown here is derived from an EMBL/GenBank/DDBJ whole genome shotgun (WGS) entry which is preliminary data.</text>
</comment>
<organism evidence="1 2">
    <name type="scientific">Rhizopogon vesiculosus</name>
    <dbReference type="NCBI Taxonomy" id="180088"/>
    <lineage>
        <taxon>Eukaryota</taxon>
        <taxon>Fungi</taxon>
        <taxon>Dikarya</taxon>
        <taxon>Basidiomycota</taxon>
        <taxon>Agaricomycotina</taxon>
        <taxon>Agaricomycetes</taxon>
        <taxon>Agaricomycetidae</taxon>
        <taxon>Boletales</taxon>
        <taxon>Suillineae</taxon>
        <taxon>Rhizopogonaceae</taxon>
        <taxon>Rhizopogon</taxon>
    </lineage>
</organism>
<reference evidence="1 2" key="1">
    <citation type="submission" date="2016-03" db="EMBL/GenBank/DDBJ databases">
        <title>Comparative genomics of the ectomycorrhizal sister species Rhizopogon vinicolor and Rhizopogon vesiculosus (Basidiomycota: Boletales) reveals a divergence of the mating type B locus.</title>
        <authorList>
            <person name="Mujic A.B."/>
            <person name="Kuo A."/>
            <person name="Tritt A."/>
            <person name="Lipzen A."/>
            <person name="Chen C."/>
            <person name="Johnson J."/>
            <person name="Sharma A."/>
            <person name="Barry K."/>
            <person name="Grigoriev I.V."/>
            <person name="Spatafora J.W."/>
        </authorList>
    </citation>
    <scope>NUCLEOTIDE SEQUENCE [LARGE SCALE GENOMIC DNA]</scope>
    <source>
        <strain evidence="1 2">AM-OR11-056</strain>
    </source>
</reference>
<dbReference type="STRING" id="180088.A0A1J8QAE8"/>
<name>A0A1J8QAE8_9AGAM</name>
<keyword evidence="2" id="KW-1185">Reference proteome</keyword>
<proteinExistence type="predicted"/>
<dbReference type="AlphaFoldDB" id="A0A1J8QAE8"/>
<accession>A0A1J8QAE8</accession>
<gene>
    <name evidence="1" type="ORF">AZE42_10854</name>
</gene>
<protein>
    <submittedName>
        <fullName evidence="1">Uncharacterized protein</fullName>
    </submittedName>
</protein>
<dbReference type="OrthoDB" id="2269034at2759"/>
<dbReference type="EMBL" id="LVVM01001892">
    <property type="protein sequence ID" value="OJA17639.1"/>
    <property type="molecule type" value="Genomic_DNA"/>
</dbReference>
<dbReference type="Proteomes" id="UP000183567">
    <property type="component" value="Unassembled WGS sequence"/>
</dbReference>
<evidence type="ECO:0000313" key="2">
    <source>
        <dbReference type="Proteomes" id="UP000183567"/>
    </source>
</evidence>